<name>R4YQN8_OLEAN</name>
<dbReference type="EMBL" id="FO203512">
    <property type="protein sequence ID" value="CCK77270.1"/>
    <property type="molecule type" value="Genomic_DNA"/>
</dbReference>
<gene>
    <name evidence="1" type="ORF">OLEAN_C30940</name>
</gene>
<dbReference type="KEGG" id="oai:OLEAN_C30940"/>
<accession>R4YQN8</accession>
<dbReference type="Proteomes" id="UP000032749">
    <property type="component" value="Chromosome"/>
</dbReference>
<dbReference type="Pfam" id="PF13207">
    <property type="entry name" value="AAA_17"/>
    <property type="match status" value="1"/>
</dbReference>
<organism evidence="1 2">
    <name type="scientific">Oleispira antarctica RB-8</name>
    <dbReference type="NCBI Taxonomy" id="698738"/>
    <lineage>
        <taxon>Bacteria</taxon>
        <taxon>Pseudomonadati</taxon>
        <taxon>Pseudomonadota</taxon>
        <taxon>Gammaproteobacteria</taxon>
        <taxon>Oceanospirillales</taxon>
        <taxon>Oceanospirillaceae</taxon>
        <taxon>Oleispira</taxon>
    </lineage>
</organism>
<dbReference type="InterPro" id="IPR000836">
    <property type="entry name" value="PRTase_dom"/>
</dbReference>
<dbReference type="SUPFAM" id="SSF53271">
    <property type="entry name" value="PRTase-like"/>
    <property type="match status" value="1"/>
</dbReference>
<dbReference type="SUPFAM" id="SSF52540">
    <property type="entry name" value="P-loop containing nucleoside triphosphate hydrolases"/>
    <property type="match status" value="1"/>
</dbReference>
<dbReference type="OrthoDB" id="7056627at2"/>
<dbReference type="STRING" id="698738.OLEAN_C30940"/>
<dbReference type="Gene3D" id="3.40.50.2020">
    <property type="match status" value="1"/>
</dbReference>
<proteinExistence type="predicted"/>
<dbReference type="HOGENOM" id="CLU_749724_0_0_6"/>
<dbReference type="InterPro" id="IPR027417">
    <property type="entry name" value="P-loop_NTPase"/>
</dbReference>
<reference evidence="1 2" key="1">
    <citation type="journal article" date="2013" name="Nat. Commun.">
        <title>Genome sequence and functional genomic analysis of the oil-degrading bacterium Oleispira antarctica.</title>
        <authorList>
            <person name="Kube M."/>
            <person name="Chernikova T.N."/>
            <person name="Al-Ramahi Y."/>
            <person name="Beloqui A."/>
            <person name="Lopez-Cortez N."/>
            <person name="Guazzaroni M.E."/>
            <person name="Heipieper H.J."/>
            <person name="Klages S."/>
            <person name="Kotsyurbenko O.R."/>
            <person name="Langer I."/>
            <person name="Nechitaylo T.Y."/>
            <person name="Lunsdorf H."/>
            <person name="Fernandez M."/>
            <person name="Juarez S."/>
            <person name="Ciordia S."/>
            <person name="Singer A."/>
            <person name="Kagan O."/>
            <person name="Egorova O."/>
            <person name="Petit P.A."/>
            <person name="Stogios P."/>
            <person name="Kim Y."/>
            <person name="Tchigvintsev A."/>
            <person name="Flick R."/>
            <person name="Denaro R."/>
            <person name="Genovese M."/>
            <person name="Albar J.P."/>
            <person name="Reva O.N."/>
            <person name="Martinez-Gomariz M."/>
            <person name="Tran H."/>
            <person name="Ferrer M."/>
            <person name="Savchenko A."/>
            <person name="Yakunin A.F."/>
            <person name="Yakimov M.M."/>
            <person name="Golyshina O.V."/>
            <person name="Reinhardt R."/>
            <person name="Golyshin P.N."/>
        </authorList>
    </citation>
    <scope>NUCLEOTIDE SEQUENCE [LARGE SCALE GENOMIC DNA]</scope>
</reference>
<dbReference type="InterPro" id="IPR029057">
    <property type="entry name" value="PRTase-like"/>
</dbReference>
<evidence type="ECO:0008006" key="3">
    <source>
        <dbReference type="Google" id="ProtNLM"/>
    </source>
</evidence>
<dbReference type="CDD" id="cd06223">
    <property type="entry name" value="PRTases_typeI"/>
    <property type="match status" value="1"/>
</dbReference>
<keyword evidence="2" id="KW-1185">Reference proteome</keyword>
<protein>
    <recommendedName>
        <fullName evidence="3">Uracil phosphoribosyltransferase</fullName>
    </recommendedName>
</protein>
<dbReference type="AlphaFoldDB" id="R4YQN8"/>
<evidence type="ECO:0000313" key="1">
    <source>
        <dbReference type="EMBL" id="CCK77270.1"/>
    </source>
</evidence>
<evidence type="ECO:0000313" key="2">
    <source>
        <dbReference type="Proteomes" id="UP000032749"/>
    </source>
</evidence>
<sequence>MDSNKLYYVVGLAGAGKTTVCKQLAECIDGGAAPQTSGRFMDFIKKNGVETPKSLDAISHEKREDLINGLHHSFLQDKSKNSYTFLDGHMFVTNSNTGLRVNAMASENNDVSDGLIFLNTPNEVVASNIDSDNQSGKRNRSECSIDVLNELSEEEFQGAEDYCLLNSIAFGVLNNISLAGQFFEVGFDDVYYLNDYYLSKNTKLRELYKAQFESDLSPSSLRKQHYELGSKLVEPLEKKVGADLSNFQVLSIPRSGNYIANGFCEGFNGRFIMSKEPAEIVCDMDESKGLVIIDSVIDSGNTVRNIIEALPSTYVQPIHVVCLAINIKALEMIESYKETVEFHCLGFSNKTNRPKGIFDMGARLYGTPD</sequence>
<dbReference type="Gene3D" id="3.40.50.300">
    <property type="entry name" value="P-loop containing nucleotide triphosphate hydrolases"/>
    <property type="match status" value="1"/>
</dbReference>